<feature type="compositionally biased region" description="Basic residues" evidence="4">
    <location>
        <begin position="239"/>
        <end position="257"/>
    </location>
</feature>
<evidence type="ECO:0000256" key="3">
    <source>
        <dbReference type="ARBA" id="ARBA00023319"/>
    </source>
</evidence>
<dbReference type="SUPFAM" id="SSF48726">
    <property type="entry name" value="Immunoglobulin"/>
    <property type="match status" value="2"/>
</dbReference>
<feature type="compositionally biased region" description="Pro residues" evidence="4">
    <location>
        <begin position="131"/>
        <end position="147"/>
    </location>
</feature>
<feature type="compositionally biased region" description="Pro residues" evidence="4">
    <location>
        <begin position="326"/>
        <end position="339"/>
    </location>
</feature>
<dbReference type="GO" id="GO:0007156">
    <property type="term" value="P:homophilic cell adhesion via plasma membrane adhesion molecules"/>
    <property type="evidence" value="ECO:0007669"/>
    <property type="project" value="TreeGrafter"/>
</dbReference>
<dbReference type="Pfam" id="PF13927">
    <property type="entry name" value="Ig_3"/>
    <property type="match status" value="1"/>
</dbReference>
<accession>A0AAW1AZ42</accession>
<evidence type="ECO:0000256" key="5">
    <source>
        <dbReference type="SAM" id="Phobius"/>
    </source>
</evidence>
<feature type="compositionally biased region" description="Basic and acidic residues" evidence="4">
    <location>
        <begin position="162"/>
        <end position="177"/>
    </location>
</feature>
<feature type="compositionally biased region" description="Low complexity" evidence="4">
    <location>
        <begin position="314"/>
        <end position="325"/>
    </location>
</feature>
<evidence type="ECO:0000259" key="6">
    <source>
        <dbReference type="PROSITE" id="PS50835"/>
    </source>
</evidence>
<reference evidence="7 8" key="1">
    <citation type="journal article" date="2024" name="Proc. Natl. Acad. Sci. U.S.A.">
        <title>The genetic regulatory architecture and epigenomic basis for age-related changes in rattlesnake venom.</title>
        <authorList>
            <person name="Hogan M.P."/>
            <person name="Holding M.L."/>
            <person name="Nystrom G.S."/>
            <person name="Colston T.J."/>
            <person name="Bartlett D.A."/>
            <person name="Mason A.J."/>
            <person name="Ellsworth S.A."/>
            <person name="Rautsaw R.M."/>
            <person name="Lawrence K.C."/>
            <person name="Strickland J.L."/>
            <person name="He B."/>
            <person name="Fraser P."/>
            <person name="Margres M.J."/>
            <person name="Gilbert D.M."/>
            <person name="Gibbs H.L."/>
            <person name="Parkinson C.L."/>
            <person name="Rokyta D.R."/>
        </authorList>
    </citation>
    <scope>NUCLEOTIDE SEQUENCE [LARGE SCALE GENOMIC DNA]</scope>
    <source>
        <strain evidence="7">DRR0105</strain>
    </source>
</reference>
<evidence type="ECO:0000313" key="7">
    <source>
        <dbReference type="EMBL" id="KAK9394437.1"/>
    </source>
</evidence>
<feature type="domain" description="Ig-like" evidence="6">
    <location>
        <begin position="524"/>
        <end position="590"/>
    </location>
</feature>
<gene>
    <name evidence="7" type="ORF">NXF25_014965</name>
</gene>
<dbReference type="SMART" id="SM00409">
    <property type="entry name" value="IG"/>
    <property type="match status" value="2"/>
</dbReference>
<feature type="compositionally biased region" description="Polar residues" evidence="4">
    <location>
        <begin position="45"/>
        <end position="55"/>
    </location>
</feature>
<keyword evidence="5" id="KW-0812">Transmembrane</keyword>
<dbReference type="InterPro" id="IPR050958">
    <property type="entry name" value="Cell_Adh-Cytoskel_Orgn"/>
</dbReference>
<dbReference type="InterPro" id="IPR003599">
    <property type="entry name" value="Ig_sub"/>
</dbReference>
<feature type="transmembrane region" description="Helical" evidence="5">
    <location>
        <begin position="612"/>
        <end position="635"/>
    </location>
</feature>
<proteinExistence type="predicted"/>
<keyword evidence="1" id="KW-0732">Signal</keyword>
<dbReference type="InterPro" id="IPR036179">
    <property type="entry name" value="Ig-like_dom_sf"/>
</dbReference>
<keyword evidence="5" id="KW-1133">Transmembrane helix</keyword>
<dbReference type="GO" id="GO:0005886">
    <property type="term" value="C:plasma membrane"/>
    <property type="evidence" value="ECO:0007669"/>
    <property type="project" value="TreeGrafter"/>
</dbReference>
<keyword evidence="8" id="KW-1185">Reference proteome</keyword>
<dbReference type="PROSITE" id="PS00290">
    <property type="entry name" value="IG_MHC"/>
    <property type="match status" value="1"/>
</dbReference>
<comment type="caution">
    <text evidence="7">The sequence shown here is derived from an EMBL/GenBank/DDBJ whole genome shotgun (WGS) entry which is preliminary data.</text>
</comment>
<sequence>MLGLGTHARLISNFLPSFVPQITNRGLISYNCLGPEAPVGRPEVGQTSPNRSHVAQGQPPPNTPVLSSVRFPGLKPPSVPPQGQPPPNTPVLSSVRFPGIKPPSVPQEGQPPPHTPHPVLSSVRFSGIKPPSVPPQGQPPPHTPPPVLSSVRFPGINSTDSSEDRAGQGRAGQEGRRPGNCQRLEGARTGPTAAVRMKPRRGGGEELRTVPGSRGCQPSERSGRQAGSNSRRGAALRAGRGRKKKNTTTTKQNKKNPHNATASRPPAPRLPAHWPIRALEPVSLVWRLTSPPLQRDASAPEPRAPRALQGGGLRRPCSPRSLCPRPGQPLQPRPDAPEPFPDDRAPFLLVSARAPEPRRKASRRSAMAQLGLRAWLLAVALSGTLRFCQAGFPTIQLRNQEGPILEGNNVTLECLISDGDNASDFTFQKYSKWLRSWVSLDQSHDLRCWFYDVAVNHDNGRLLLTISDIQSWHAGPYRCASLNATDNSTISDKLDLQMEYLHNIFVSQSNSWCGTVGDSMTVVEGDNLQLQCSADASQTPHYEWIREGDDWILPSNSLTLSRITQEQAGTYTCQVHHPTLPQLTKRKSVHLLVESTKRSFSFDSVLSLSTPMLALAVALPAVLLLLLILVFAFLIPRHRAAVLKKMALEESGQRTPIYKGSLDSQKHRMK</sequence>
<dbReference type="InterPro" id="IPR013151">
    <property type="entry name" value="Immunoglobulin_dom"/>
</dbReference>
<dbReference type="CDD" id="cd00096">
    <property type="entry name" value="Ig"/>
    <property type="match status" value="1"/>
</dbReference>
<dbReference type="PROSITE" id="PS50835">
    <property type="entry name" value="IG_LIKE"/>
    <property type="match status" value="2"/>
</dbReference>
<dbReference type="SMART" id="SM00408">
    <property type="entry name" value="IGc2"/>
    <property type="match status" value="2"/>
</dbReference>
<keyword evidence="5" id="KW-0472">Membrane</keyword>
<evidence type="ECO:0000256" key="4">
    <source>
        <dbReference type="SAM" id="MobiDB-lite"/>
    </source>
</evidence>
<dbReference type="InterPro" id="IPR003598">
    <property type="entry name" value="Ig_sub2"/>
</dbReference>
<evidence type="ECO:0000256" key="1">
    <source>
        <dbReference type="ARBA" id="ARBA00022729"/>
    </source>
</evidence>
<feature type="region of interest" description="Disordered" evidence="4">
    <location>
        <begin position="293"/>
        <end position="344"/>
    </location>
</feature>
<dbReference type="PANTHER" id="PTHR45080:SF8">
    <property type="entry name" value="IG-LIKE DOMAIN-CONTAINING PROTEIN"/>
    <property type="match status" value="1"/>
</dbReference>
<dbReference type="InterPro" id="IPR007110">
    <property type="entry name" value="Ig-like_dom"/>
</dbReference>
<organism evidence="7 8">
    <name type="scientific">Crotalus adamanteus</name>
    <name type="common">Eastern diamondback rattlesnake</name>
    <dbReference type="NCBI Taxonomy" id="8729"/>
    <lineage>
        <taxon>Eukaryota</taxon>
        <taxon>Metazoa</taxon>
        <taxon>Chordata</taxon>
        <taxon>Craniata</taxon>
        <taxon>Vertebrata</taxon>
        <taxon>Euteleostomi</taxon>
        <taxon>Lepidosauria</taxon>
        <taxon>Squamata</taxon>
        <taxon>Bifurcata</taxon>
        <taxon>Unidentata</taxon>
        <taxon>Episquamata</taxon>
        <taxon>Toxicofera</taxon>
        <taxon>Serpentes</taxon>
        <taxon>Colubroidea</taxon>
        <taxon>Viperidae</taxon>
        <taxon>Crotalinae</taxon>
        <taxon>Crotalus</taxon>
    </lineage>
</organism>
<dbReference type="PANTHER" id="PTHR45080">
    <property type="entry name" value="CONTACTIN 5"/>
    <property type="match status" value="1"/>
</dbReference>
<feature type="domain" description="Ig-like" evidence="6">
    <location>
        <begin position="393"/>
        <end position="491"/>
    </location>
</feature>
<keyword evidence="2" id="KW-1015">Disulfide bond</keyword>
<dbReference type="Pfam" id="PF00047">
    <property type="entry name" value="ig"/>
    <property type="match status" value="1"/>
</dbReference>
<evidence type="ECO:0000313" key="8">
    <source>
        <dbReference type="Proteomes" id="UP001474421"/>
    </source>
</evidence>
<dbReference type="InterPro" id="IPR013783">
    <property type="entry name" value="Ig-like_fold"/>
</dbReference>
<dbReference type="Proteomes" id="UP001474421">
    <property type="component" value="Unassembled WGS sequence"/>
</dbReference>
<feature type="compositionally biased region" description="Pro residues" evidence="4">
    <location>
        <begin position="74"/>
        <end position="89"/>
    </location>
</feature>
<name>A0AAW1AZ42_CROAD</name>
<feature type="region of interest" description="Disordered" evidence="4">
    <location>
        <begin position="39"/>
        <end position="273"/>
    </location>
</feature>
<dbReference type="InterPro" id="IPR003006">
    <property type="entry name" value="Ig/MHC_CS"/>
</dbReference>
<dbReference type="EMBL" id="JAOTOJ010000011">
    <property type="protein sequence ID" value="KAK9394437.1"/>
    <property type="molecule type" value="Genomic_DNA"/>
</dbReference>
<protein>
    <submittedName>
        <fullName evidence="7">Cell surface glycoprotein MUC18-like</fullName>
    </submittedName>
</protein>
<dbReference type="AlphaFoldDB" id="A0AAW1AZ42"/>
<dbReference type="Gene3D" id="2.60.40.10">
    <property type="entry name" value="Immunoglobulins"/>
    <property type="match status" value="2"/>
</dbReference>
<evidence type="ECO:0000256" key="2">
    <source>
        <dbReference type="ARBA" id="ARBA00023157"/>
    </source>
</evidence>
<feature type="compositionally biased region" description="Pro residues" evidence="4">
    <location>
        <begin position="100"/>
        <end position="116"/>
    </location>
</feature>
<keyword evidence="3" id="KW-0393">Immunoglobulin domain</keyword>